<accession>Q2FAD0</accession>
<dbReference type="EMBL" id="DQ120516">
    <property type="protein sequence ID" value="AAZ80685.1"/>
    <property type="molecule type" value="Genomic_DNA"/>
</dbReference>
<evidence type="ECO:0000313" key="2">
    <source>
        <dbReference type="EMBL" id="AAZ80685.1"/>
    </source>
</evidence>
<reference evidence="2 3" key="1">
    <citation type="journal article" date="2006" name="J. Virol.">
        <title>Genomic sequence of rhesus cytomegalovirus 180.92: insights into the coding potential of rhesus cytomegalovirus.</title>
        <authorList>
            <person name="Rivailler P."/>
            <person name="Kaur A."/>
            <person name="Johnson R.P."/>
            <person name="Wang F."/>
        </authorList>
    </citation>
    <scope>NUCLEOTIDE SEQUENCE [LARGE SCALE GENOMIC DNA]</scope>
    <source>
        <strain evidence="2">CMV 180.92</strain>
    </source>
</reference>
<dbReference type="Proteomes" id="UP000115582">
    <property type="component" value="Segment"/>
</dbReference>
<sequence>MNLRRIHSTASQFGFHKHLFGSCTDRTAQYSRPRRSDLHFSLIILIVVSTRIPGVYHLPLHSLVRFIFSVSSAPMRSPPYFVTIFLTTVTAVVSAPAPWSAVTAHLVTQSAGKRPVVNQVDEAY</sequence>
<proteinExistence type="predicted"/>
<evidence type="ECO:0000313" key="3">
    <source>
        <dbReference type="Proteomes" id="UP000115582"/>
    </source>
</evidence>
<name>Q2FAD0_RHCM6</name>
<evidence type="ECO:0000256" key="1">
    <source>
        <dbReference type="SAM" id="Phobius"/>
    </source>
</evidence>
<feature type="transmembrane region" description="Helical" evidence="1">
    <location>
        <begin position="40"/>
        <end position="60"/>
    </location>
</feature>
<keyword evidence="1" id="KW-1133">Transmembrane helix</keyword>
<organismHost>
    <name type="scientific">Macaca mulatta</name>
    <name type="common">Rhesus macaque</name>
    <dbReference type="NCBI Taxonomy" id="9544"/>
</organismHost>
<keyword evidence="1" id="KW-0812">Transmembrane</keyword>
<feature type="transmembrane region" description="Helical" evidence="1">
    <location>
        <begin position="80"/>
        <end position="104"/>
    </location>
</feature>
<organism evidence="2 3">
    <name type="scientific">Rhesus cytomegalovirus (strain 68-1)</name>
    <name type="common">RhCMV</name>
    <dbReference type="NCBI Taxonomy" id="47929"/>
    <lineage>
        <taxon>Viruses</taxon>
        <taxon>Duplodnaviria</taxon>
        <taxon>Heunggongvirae</taxon>
        <taxon>Peploviricota</taxon>
        <taxon>Herviviricetes</taxon>
        <taxon>Herpesvirales</taxon>
        <taxon>Orthoherpesviridae</taxon>
        <taxon>Betaherpesvirinae</taxon>
        <taxon>Cytomegalovirus</taxon>
        <taxon>Cytomegalovirus macacinebeta3</taxon>
    </lineage>
</organism>
<keyword evidence="1" id="KW-0472">Membrane</keyword>
<protein>
    <submittedName>
        <fullName evidence="2">Rh171.1</fullName>
    </submittedName>
</protein>